<name>A0AAV3PWR2_LITER</name>
<keyword evidence="2" id="KW-1185">Reference proteome</keyword>
<proteinExistence type="predicted"/>
<evidence type="ECO:0000313" key="1">
    <source>
        <dbReference type="EMBL" id="GAA0155372.1"/>
    </source>
</evidence>
<accession>A0AAV3PWR2</accession>
<dbReference type="Proteomes" id="UP001454036">
    <property type="component" value="Unassembled WGS sequence"/>
</dbReference>
<protein>
    <submittedName>
        <fullName evidence="1">Uncharacterized protein</fullName>
    </submittedName>
</protein>
<evidence type="ECO:0000313" key="2">
    <source>
        <dbReference type="Proteomes" id="UP001454036"/>
    </source>
</evidence>
<dbReference type="AlphaFoldDB" id="A0AAV3PWR2"/>
<gene>
    <name evidence="1" type="ORF">LIER_38070</name>
</gene>
<organism evidence="1 2">
    <name type="scientific">Lithospermum erythrorhizon</name>
    <name type="common">Purple gromwell</name>
    <name type="synonym">Lithospermum officinale var. erythrorhizon</name>
    <dbReference type="NCBI Taxonomy" id="34254"/>
    <lineage>
        <taxon>Eukaryota</taxon>
        <taxon>Viridiplantae</taxon>
        <taxon>Streptophyta</taxon>
        <taxon>Embryophyta</taxon>
        <taxon>Tracheophyta</taxon>
        <taxon>Spermatophyta</taxon>
        <taxon>Magnoliopsida</taxon>
        <taxon>eudicotyledons</taxon>
        <taxon>Gunneridae</taxon>
        <taxon>Pentapetalae</taxon>
        <taxon>asterids</taxon>
        <taxon>lamiids</taxon>
        <taxon>Boraginales</taxon>
        <taxon>Boraginaceae</taxon>
        <taxon>Boraginoideae</taxon>
        <taxon>Lithospermeae</taxon>
        <taxon>Lithospermum</taxon>
    </lineage>
</organism>
<dbReference type="EMBL" id="BAABME010018894">
    <property type="protein sequence ID" value="GAA0155372.1"/>
    <property type="molecule type" value="Genomic_DNA"/>
</dbReference>
<reference evidence="1 2" key="1">
    <citation type="submission" date="2024-01" db="EMBL/GenBank/DDBJ databases">
        <title>The complete chloroplast genome sequence of Lithospermum erythrorhizon: insights into the phylogenetic relationship among Boraginaceae species and the maternal lineages of purple gromwells.</title>
        <authorList>
            <person name="Okada T."/>
            <person name="Watanabe K."/>
        </authorList>
    </citation>
    <scope>NUCLEOTIDE SEQUENCE [LARGE SCALE GENOMIC DNA]</scope>
</reference>
<sequence length="177" mass="19208">MILFRVIALLAYTLGIILKSARKERFNFKPRLFLLTATRVLDELPQPTQRKNKHGKKVASSQVWKEKNGFGVLNSQRQTAGSKGKDLQIDNSASSSVSACTDGQTEDMADLVNVEGQSSHDFQVPGQGVSAKSFMVDVGSSADMLQVVAQPGDFLAHPSDLDGIAAVSECKDRTLRV</sequence>
<comment type="caution">
    <text evidence="1">The sequence shown here is derived from an EMBL/GenBank/DDBJ whole genome shotgun (WGS) entry which is preliminary data.</text>
</comment>